<dbReference type="EMBL" id="JPLY01000004">
    <property type="protein sequence ID" value="KFC21490.1"/>
    <property type="molecule type" value="Genomic_DNA"/>
</dbReference>
<dbReference type="eggNOG" id="ENOG50341NQ">
    <property type="taxonomic scope" value="Bacteria"/>
</dbReference>
<evidence type="ECO:0000313" key="1">
    <source>
        <dbReference type="EMBL" id="KFC21490.1"/>
    </source>
</evidence>
<gene>
    <name evidence="1" type="ORF">IO89_15045</name>
</gene>
<name>A0A085BG95_9FLAO</name>
<dbReference type="AlphaFoldDB" id="A0A085BG95"/>
<dbReference type="Proteomes" id="UP000028623">
    <property type="component" value="Unassembled WGS sequence"/>
</dbReference>
<keyword evidence="2" id="KW-1185">Reference proteome</keyword>
<evidence type="ECO:0000313" key="2">
    <source>
        <dbReference type="Proteomes" id="UP000028623"/>
    </source>
</evidence>
<comment type="caution">
    <text evidence="1">The sequence shown here is derived from an EMBL/GenBank/DDBJ whole genome shotgun (WGS) entry which is preliminary data.</text>
</comment>
<protein>
    <submittedName>
        <fullName evidence="1">Uncharacterized protein</fullName>
    </submittedName>
</protein>
<organism evidence="1 2">
    <name type="scientific">Epilithonimonas lactis</name>
    <dbReference type="NCBI Taxonomy" id="421072"/>
    <lineage>
        <taxon>Bacteria</taxon>
        <taxon>Pseudomonadati</taxon>
        <taxon>Bacteroidota</taxon>
        <taxon>Flavobacteriia</taxon>
        <taxon>Flavobacteriales</taxon>
        <taxon>Weeksellaceae</taxon>
        <taxon>Chryseobacterium group</taxon>
        <taxon>Epilithonimonas</taxon>
    </lineage>
</organism>
<proteinExistence type="predicted"/>
<dbReference type="OrthoDB" id="705292at2"/>
<accession>A0A085BG95</accession>
<sequence>MKIFLTVFSFGVCTLTSAQVAIGKKSVTNASVLLEFGDENKGIILPQVLSSKSSIGGTFIYSAKDRSVQVWEGRANSGNGGWTDLTKNETSGINHNFINSGHDVASAKGAIIGNSSTNKDGVLILESSLRALVLPGVSSPNLNMKGAVAGTMVYDRESDTLALYDGVNWSYWK</sequence>
<reference evidence="1 2" key="1">
    <citation type="submission" date="2014-07" db="EMBL/GenBank/DDBJ databases">
        <title>Epilithonimonas lactis LMG 22401 Genome.</title>
        <authorList>
            <person name="Pipes S.E."/>
            <person name="Stropko S.J."/>
        </authorList>
    </citation>
    <scope>NUCLEOTIDE SEQUENCE [LARGE SCALE GENOMIC DNA]</scope>
    <source>
        <strain evidence="1 2">LMG 24401</strain>
    </source>
</reference>
<dbReference type="RefSeq" id="WP_034977632.1">
    <property type="nucleotide sequence ID" value="NZ_FOFI01000001.1"/>
</dbReference>